<reference evidence="1 2" key="1">
    <citation type="submission" date="2020-09" db="EMBL/GenBank/DDBJ databases">
        <title>De no assembly of potato wild relative species, Solanum commersonii.</title>
        <authorList>
            <person name="Cho K."/>
        </authorList>
    </citation>
    <scope>NUCLEOTIDE SEQUENCE [LARGE SCALE GENOMIC DNA]</scope>
    <source>
        <strain evidence="1">LZ3.2</strain>
        <tissue evidence="1">Leaf</tissue>
    </source>
</reference>
<gene>
    <name evidence="1" type="ORF">H5410_002130</name>
</gene>
<proteinExistence type="predicted"/>
<dbReference type="EMBL" id="JACXVP010000001">
    <property type="protein sequence ID" value="KAG5630413.1"/>
    <property type="molecule type" value="Genomic_DNA"/>
</dbReference>
<dbReference type="Proteomes" id="UP000824120">
    <property type="component" value="Chromosome 1"/>
</dbReference>
<dbReference type="AlphaFoldDB" id="A0A9J6B0T4"/>
<comment type="caution">
    <text evidence="1">The sequence shown here is derived from an EMBL/GenBank/DDBJ whole genome shotgun (WGS) entry which is preliminary data.</text>
</comment>
<evidence type="ECO:0000313" key="1">
    <source>
        <dbReference type="EMBL" id="KAG5630413.1"/>
    </source>
</evidence>
<organism evidence="1 2">
    <name type="scientific">Solanum commersonii</name>
    <name type="common">Commerson's wild potato</name>
    <name type="synonym">Commerson's nightshade</name>
    <dbReference type="NCBI Taxonomy" id="4109"/>
    <lineage>
        <taxon>Eukaryota</taxon>
        <taxon>Viridiplantae</taxon>
        <taxon>Streptophyta</taxon>
        <taxon>Embryophyta</taxon>
        <taxon>Tracheophyta</taxon>
        <taxon>Spermatophyta</taxon>
        <taxon>Magnoliopsida</taxon>
        <taxon>eudicotyledons</taxon>
        <taxon>Gunneridae</taxon>
        <taxon>Pentapetalae</taxon>
        <taxon>asterids</taxon>
        <taxon>lamiids</taxon>
        <taxon>Solanales</taxon>
        <taxon>Solanaceae</taxon>
        <taxon>Solanoideae</taxon>
        <taxon>Solaneae</taxon>
        <taxon>Solanum</taxon>
    </lineage>
</organism>
<keyword evidence="2" id="KW-1185">Reference proteome</keyword>
<protein>
    <submittedName>
        <fullName evidence="1">Uncharacterized protein</fullName>
    </submittedName>
</protein>
<sequence length="137" mass="15773">MKLENCQCDYIEGKSNGFEALADLHKDLEAWNVKENKRILIYMVMHPDLEIPSDKHMEDQKLAINLRVGEILGETKSATLIEYFQFDLNVGLEPQKEEMNNESDGSKRTLMHSLRFWHASKSREIGAYTCYTSASSL</sequence>
<evidence type="ECO:0000313" key="2">
    <source>
        <dbReference type="Proteomes" id="UP000824120"/>
    </source>
</evidence>
<name>A0A9J6B0T4_SOLCO</name>
<accession>A0A9J6B0T4</accession>